<evidence type="ECO:0000313" key="3">
    <source>
        <dbReference type="EMBL" id="PIT97529.1"/>
    </source>
</evidence>
<evidence type="ECO:0000256" key="1">
    <source>
        <dbReference type="SAM" id="SignalP"/>
    </source>
</evidence>
<dbReference type="InterPro" id="IPR019545">
    <property type="entry name" value="DM13_domain"/>
</dbReference>
<accession>A0A2M6WXM0</accession>
<dbReference type="PROSITE" id="PS51549">
    <property type="entry name" value="DM13"/>
    <property type="match status" value="1"/>
</dbReference>
<evidence type="ECO:0000259" key="2">
    <source>
        <dbReference type="PROSITE" id="PS51549"/>
    </source>
</evidence>
<evidence type="ECO:0000313" key="4">
    <source>
        <dbReference type="Proteomes" id="UP000228596"/>
    </source>
</evidence>
<protein>
    <recommendedName>
        <fullName evidence="2">DM13 domain-containing protein</fullName>
    </recommendedName>
</protein>
<comment type="caution">
    <text evidence="3">The sequence shown here is derived from an EMBL/GenBank/DDBJ whole genome shotgun (WGS) entry which is preliminary data.</text>
</comment>
<dbReference type="Pfam" id="PF10517">
    <property type="entry name" value="DM13"/>
    <property type="match status" value="1"/>
</dbReference>
<feature type="domain" description="DM13" evidence="2">
    <location>
        <begin position="88"/>
        <end position="186"/>
    </location>
</feature>
<dbReference type="Proteomes" id="UP000228596">
    <property type="component" value="Unassembled WGS sequence"/>
</dbReference>
<dbReference type="PROSITE" id="PS51257">
    <property type="entry name" value="PROKAR_LIPOPROTEIN"/>
    <property type="match status" value="1"/>
</dbReference>
<organism evidence="3 4">
    <name type="scientific">Candidatus Berkelbacteria bacterium CG10_big_fil_rev_8_21_14_0_10_41_12</name>
    <dbReference type="NCBI Taxonomy" id="1974513"/>
    <lineage>
        <taxon>Bacteria</taxon>
        <taxon>Candidatus Berkelbacteria</taxon>
    </lineage>
</organism>
<sequence>MVKIFPLILIGVLFFSGCTARTSTNATPTPSAETNGVAPALGEKSNRVDITDPIINMLKENSSTSGGNLTEGANINQATINDEIGQSAIFRKDYQYEISGIIKITAVDKLSIEDFNYNGSCGMVSMILVNSVDKNAAITTVKQYPDRVTNDNFVYTLPEGVDLLQFNAVSIFCSARNKSVISTSFR</sequence>
<dbReference type="EMBL" id="PEZV01000006">
    <property type="protein sequence ID" value="PIT97529.1"/>
    <property type="molecule type" value="Genomic_DNA"/>
</dbReference>
<keyword evidence="1" id="KW-0732">Signal</keyword>
<reference evidence="4" key="1">
    <citation type="submission" date="2017-09" db="EMBL/GenBank/DDBJ databases">
        <title>Depth-based differentiation of microbial function through sediment-hosted aquifers and enrichment of novel symbionts in the deep terrestrial subsurface.</title>
        <authorList>
            <person name="Probst A.J."/>
            <person name="Ladd B."/>
            <person name="Jarett J.K."/>
            <person name="Geller-Mcgrath D.E."/>
            <person name="Sieber C.M.K."/>
            <person name="Emerson J.B."/>
            <person name="Anantharaman K."/>
            <person name="Thomas B.C."/>
            <person name="Malmstrom R."/>
            <person name="Stieglmeier M."/>
            <person name="Klingl A."/>
            <person name="Woyke T."/>
            <person name="Ryan C.M."/>
            <person name="Banfield J.F."/>
        </authorList>
    </citation>
    <scope>NUCLEOTIDE SEQUENCE [LARGE SCALE GENOMIC DNA]</scope>
</reference>
<gene>
    <name evidence="3" type="ORF">COT77_00990</name>
</gene>
<proteinExistence type="predicted"/>
<feature type="chain" id="PRO_5014727643" description="DM13 domain-containing protein" evidence="1">
    <location>
        <begin position="21"/>
        <end position="186"/>
    </location>
</feature>
<feature type="signal peptide" evidence="1">
    <location>
        <begin position="1"/>
        <end position="20"/>
    </location>
</feature>
<name>A0A2M6WXM0_9BACT</name>
<dbReference type="AlphaFoldDB" id="A0A2M6WXM0"/>